<dbReference type="PANTHER" id="PTHR30427">
    <property type="entry name" value="TRANSCRIPTIONAL ACTIVATOR PROTEIN LYSR"/>
    <property type="match status" value="1"/>
</dbReference>
<dbReference type="OrthoDB" id="110033at2"/>
<dbReference type="InterPro" id="IPR036390">
    <property type="entry name" value="WH_DNA-bd_sf"/>
</dbReference>
<evidence type="ECO:0000256" key="3">
    <source>
        <dbReference type="ARBA" id="ARBA00023125"/>
    </source>
</evidence>
<reference evidence="6 7" key="1">
    <citation type="submission" date="2019-08" db="EMBL/GenBank/DDBJ databases">
        <title>Amphibian skin-associated Pigmentiphaga: genome sequence and occurrence across geography and hosts.</title>
        <authorList>
            <person name="Bletz M.C."/>
            <person name="Bunk B."/>
            <person name="Sproeer C."/>
            <person name="Biwer P."/>
            <person name="Reiter S."/>
            <person name="Rabemananjara F.C.E."/>
            <person name="Schulz S."/>
            <person name="Overmann J."/>
            <person name="Vences M."/>
        </authorList>
    </citation>
    <scope>NUCLEOTIDE SEQUENCE [LARGE SCALE GENOMIC DNA]</scope>
    <source>
        <strain evidence="6 7">Mada1488</strain>
    </source>
</reference>
<dbReference type="GO" id="GO:0043565">
    <property type="term" value="F:sequence-specific DNA binding"/>
    <property type="evidence" value="ECO:0007669"/>
    <property type="project" value="TreeGrafter"/>
</dbReference>
<dbReference type="Pfam" id="PF00126">
    <property type="entry name" value="HTH_1"/>
    <property type="match status" value="1"/>
</dbReference>
<protein>
    <submittedName>
        <fullName evidence="6">LysR family transcriptional regulator</fullName>
    </submittedName>
</protein>
<dbReference type="AlphaFoldDB" id="A0A5C0AWQ7"/>
<dbReference type="Gene3D" id="1.10.10.10">
    <property type="entry name" value="Winged helix-like DNA-binding domain superfamily/Winged helix DNA-binding domain"/>
    <property type="match status" value="1"/>
</dbReference>
<dbReference type="PRINTS" id="PR00039">
    <property type="entry name" value="HTHLYSR"/>
</dbReference>
<keyword evidence="2" id="KW-0805">Transcription regulation</keyword>
<dbReference type="Gene3D" id="3.40.190.290">
    <property type="match status" value="1"/>
</dbReference>
<evidence type="ECO:0000313" key="7">
    <source>
        <dbReference type="Proteomes" id="UP000325161"/>
    </source>
</evidence>
<dbReference type="Pfam" id="PF03466">
    <property type="entry name" value="LysR_substrate"/>
    <property type="match status" value="1"/>
</dbReference>
<proteinExistence type="inferred from homology"/>
<dbReference type="InterPro" id="IPR037424">
    <property type="entry name" value="NocR_PBP2"/>
</dbReference>
<keyword evidence="3" id="KW-0238">DNA-binding</keyword>
<comment type="similarity">
    <text evidence="1">Belongs to the LysR transcriptional regulatory family.</text>
</comment>
<dbReference type="RefSeq" id="WP_148814579.1">
    <property type="nucleotide sequence ID" value="NZ_CP043046.1"/>
</dbReference>
<dbReference type="CDD" id="cd08415">
    <property type="entry name" value="PBP2_LysR_opines_like"/>
    <property type="match status" value="1"/>
</dbReference>
<dbReference type="PROSITE" id="PS50931">
    <property type="entry name" value="HTH_LYSR"/>
    <property type="match status" value="1"/>
</dbReference>
<dbReference type="PANTHER" id="PTHR30427:SF1">
    <property type="entry name" value="TRANSCRIPTIONAL ACTIVATOR PROTEIN LYSR"/>
    <property type="match status" value="1"/>
</dbReference>
<dbReference type="InterPro" id="IPR005119">
    <property type="entry name" value="LysR_subst-bd"/>
</dbReference>
<keyword evidence="7" id="KW-1185">Reference proteome</keyword>
<evidence type="ECO:0000256" key="4">
    <source>
        <dbReference type="ARBA" id="ARBA00023163"/>
    </source>
</evidence>
<organism evidence="6 7">
    <name type="scientific">Pigmentiphaga aceris</name>
    <dbReference type="NCBI Taxonomy" id="1940612"/>
    <lineage>
        <taxon>Bacteria</taxon>
        <taxon>Pseudomonadati</taxon>
        <taxon>Pseudomonadota</taxon>
        <taxon>Betaproteobacteria</taxon>
        <taxon>Burkholderiales</taxon>
        <taxon>Alcaligenaceae</taxon>
        <taxon>Pigmentiphaga</taxon>
    </lineage>
</organism>
<name>A0A5C0AWQ7_9BURK</name>
<gene>
    <name evidence="6" type="ORF">FXN63_10370</name>
</gene>
<sequence length="302" mass="33627">MKIRQLEAFRAVMAYQTVTRAAEALHISQPATTRLIADLEESVGFPLFLRARGRLYPTPEAESLYEEVLRSLVGVERIARAAEDIRTQQRGSLQIAAAPAIAISLLPHAIAEFVATRPDANISLLMHSSRTVVDMVQGQRCDVGFPILSLDMSSTHGELLFAARLVCAVPANHRLCDREVIYPHDFVGESFIAHPKTIHTRLETDSMFAAHGVELQSRIECQVSMSICHFVEAGLGVSLVEAITASVYKGDKVRFIPFEPAMKANFSVLTPIDRKPSLLLQAFITHVREYAYRTIDDRFIVR</sequence>
<dbReference type="EMBL" id="CP043046">
    <property type="protein sequence ID" value="QEI06196.1"/>
    <property type="molecule type" value="Genomic_DNA"/>
</dbReference>
<dbReference type="InterPro" id="IPR000847">
    <property type="entry name" value="LysR_HTH_N"/>
</dbReference>
<evidence type="ECO:0000313" key="6">
    <source>
        <dbReference type="EMBL" id="QEI06196.1"/>
    </source>
</evidence>
<evidence type="ECO:0000256" key="1">
    <source>
        <dbReference type="ARBA" id="ARBA00009437"/>
    </source>
</evidence>
<dbReference type="InterPro" id="IPR036388">
    <property type="entry name" value="WH-like_DNA-bd_sf"/>
</dbReference>
<dbReference type="GO" id="GO:0010628">
    <property type="term" value="P:positive regulation of gene expression"/>
    <property type="evidence" value="ECO:0007669"/>
    <property type="project" value="TreeGrafter"/>
</dbReference>
<dbReference type="SUPFAM" id="SSF53850">
    <property type="entry name" value="Periplasmic binding protein-like II"/>
    <property type="match status" value="1"/>
</dbReference>
<dbReference type="KEGG" id="pacr:FXN63_10370"/>
<accession>A0A5C0AWQ7</accession>
<dbReference type="GO" id="GO:0003700">
    <property type="term" value="F:DNA-binding transcription factor activity"/>
    <property type="evidence" value="ECO:0007669"/>
    <property type="project" value="InterPro"/>
</dbReference>
<dbReference type="SUPFAM" id="SSF46785">
    <property type="entry name" value="Winged helix' DNA-binding domain"/>
    <property type="match status" value="1"/>
</dbReference>
<keyword evidence="4" id="KW-0804">Transcription</keyword>
<feature type="domain" description="HTH lysR-type" evidence="5">
    <location>
        <begin position="1"/>
        <end position="58"/>
    </location>
</feature>
<dbReference type="Proteomes" id="UP000325161">
    <property type="component" value="Chromosome"/>
</dbReference>
<evidence type="ECO:0000256" key="2">
    <source>
        <dbReference type="ARBA" id="ARBA00023015"/>
    </source>
</evidence>
<evidence type="ECO:0000259" key="5">
    <source>
        <dbReference type="PROSITE" id="PS50931"/>
    </source>
</evidence>